<dbReference type="Proteomes" id="UP000827889">
    <property type="component" value="Chromosome 8"/>
</dbReference>
<proteinExistence type="predicted"/>
<evidence type="ECO:0000313" key="2">
    <source>
        <dbReference type="Proteomes" id="UP000827889"/>
    </source>
</evidence>
<dbReference type="InterPro" id="IPR004158">
    <property type="entry name" value="DUF247_pln"/>
</dbReference>
<accession>A0A8B8NKQ2</accession>
<keyword evidence="1" id="KW-0812">Transmembrane</keyword>
<organism evidence="2 3">
    <name type="scientific">Rhodamnia argentea</name>
    <dbReference type="NCBI Taxonomy" id="178133"/>
    <lineage>
        <taxon>Eukaryota</taxon>
        <taxon>Viridiplantae</taxon>
        <taxon>Streptophyta</taxon>
        <taxon>Embryophyta</taxon>
        <taxon>Tracheophyta</taxon>
        <taxon>Spermatophyta</taxon>
        <taxon>Magnoliopsida</taxon>
        <taxon>eudicotyledons</taxon>
        <taxon>Gunneridae</taxon>
        <taxon>Pentapetalae</taxon>
        <taxon>rosids</taxon>
        <taxon>malvids</taxon>
        <taxon>Myrtales</taxon>
        <taxon>Myrtaceae</taxon>
        <taxon>Myrtoideae</taxon>
        <taxon>Myrteae</taxon>
        <taxon>Australasian group</taxon>
        <taxon>Rhodamnia</taxon>
    </lineage>
</organism>
<reference evidence="3" key="1">
    <citation type="submission" date="2025-08" db="UniProtKB">
        <authorList>
            <consortium name="RefSeq"/>
        </authorList>
    </citation>
    <scope>IDENTIFICATION</scope>
    <source>
        <tissue evidence="3">Leaf</tissue>
    </source>
</reference>
<sequence length="455" mass="52593">MEVQMVGGANLNPMSGHANHHHVVTVAERDWSSVVHRRLSQRPTRLKHSAGNYSCCIFRVPGTLSELNPKAYKPRIVSIGPYHHGEEKLQMIEEHKPRFFSALLARTRSFGVDYNEYFNAVASKEEEIRDCYSEPLNFGSSELIEMMVLDGCFIIEVFRVIESRVAPDPDDPIFNMLWPFTSFMRDFLHLENQVPFFVLEMLYDMSKPPNEPQCSLVEVALRFFNYGVQRQPEVLEKYYQVSDVKHLLHLIQLSLIDLPLGTPRASDSEYLQLVHSVTKLRRAGIKFKPRKCDGWLDIQFNNGVLEIPPLTIDELTSSFFLNCVAFEQCYCYCSQHITSYVTFIGCLMTSADDASFLSDHQVLENYYGTYKEVARFFNDLGKDVGFDIGRSYLAGVMEDLNRYYRSRWRVRWVGLKRKYFGTPWSFISALVAALILVLTFIQSFFALYAYVRPPN</sequence>
<keyword evidence="1" id="KW-0472">Membrane</keyword>
<evidence type="ECO:0000256" key="1">
    <source>
        <dbReference type="SAM" id="Phobius"/>
    </source>
</evidence>
<dbReference type="PANTHER" id="PTHR31170:SF21">
    <property type="match status" value="1"/>
</dbReference>
<feature type="transmembrane region" description="Helical" evidence="1">
    <location>
        <begin position="424"/>
        <end position="451"/>
    </location>
</feature>
<dbReference type="GeneID" id="115735549"/>
<evidence type="ECO:0000313" key="3">
    <source>
        <dbReference type="RefSeq" id="XP_030522699.1"/>
    </source>
</evidence>
<name>A0A8B8NKQ2_9MYRT</name>
<dbReference type="OrthoDB" id="658695at2759"/>
<dbReference type="Pfam" id="PF03140">
    <property type="entry name" value="DUF247"/>
    <property type="match status" value="1"/>
</dbReference>
<protein>
    <submittedName>
        <fullName evidence="3">UPF0481 protein At3g47200-like</fullName>
    </submittedName>
</protein>
<keyword evidence="1" id="KW-1133">Transmembrane helix</keyword>
<dbReference type="AlphaFoldDB" id="A0A8B8NKQ2"/>
<dbReference type="RefSeq" id="XP_030522699.1">
    <property type="nucleotide sequence ID" value="XM_030666839.2"/>
</dbReference>
<dbReference type="PANTHER" id="PTHR31170">
    <property type="entry name" value="BNAC04G53230D PROTEIN"/>
    <property type="match status" value="1"/>
</dbReference>
<gene>
    <name evidence="3" type="primary">LOC115735549</name>
</gene>
<keyword evidence="2" id="KW-1185">Reference proteome</keyword>
<dbReference type="KEGG" id="rarg:115735549"/>